<dbReference type="AlphaFoldDB" id="A0A5B7JE08"/>
<comment type="caution">
    <text evidence="2">The sequence shown here is derived from an EMBL/GenBank/DDBJ whole genome shotgun (WGS) entry which is preliminary data.</text>
</comment>
<name>A0A5B7JE08_PORTR</name>
<feature type="compositionally biased region" description="Pro residues" evidence="1">
    <location>
        <begin position="72"/>
        <end position="81"/>
    </location>
</feature>
<protein>
    <submittedName>
        <fullName evidence="2">Uncharacterized protein</fullName>
    </submittedName>
</protein>
<evidence type="ECO:0000313" key="3">
    <source>
        <dbReference type="Proteomes" id="UP000324222"/>
    </source>
</evidence>
<keyword evidence="3" id="KW-1185">Reference proteome</keyword>
<sequence length="101" mass="10990">MVSLLSPPLAALRRLIPPFIPHSPLLITTTITTSHHHHHRHPPAPTYHHLTFTCPTHPPVHLDLHSVISPVPASPPPPPPTRHLLDSGSSVHGVILSSSFE</sequence>
<proteinExistence type="predicted"/>
<dbReference type="EMBL" id="VSRR010090906">
    <property type="protein sequence ID" value="MPC92346.1"/>
    <property type="molecule type" value="Genomic_DNA"/>
</dbReference>
<evidence type="ECO:0000256" key="1">
    <source>
        <dbReference type="SAM" id="MobiDB-lite"/>
    </source>
</evidence>
<dbReference type="Proteomes" id="UP000324222">
    <property type="component" value="Unassembled WGS sequence"/>
</dbReference>
<feature type="region of interest" description="Disordered" evidence="1">
    <location>
        <begin position="66"/>
        <end position="89"/>
    </location>
</feature>
<reference evidence="2 3" key="1">
    <citation type="submission" date="2019-05" db="EMBL/GenBank/DDBJ databases">
        <title>Another draft genome of Portunus trituberculatus and its Hox gene families provides insights of decapod evolution.</title>
        <authorList>
            <person name="Jeong J.-H."/>
            <person name="Song I."/>
            <person name="Kim S."/>
            <person name="Choi T."/>
            <person name="Kim D."/>
            <person name="Ryu S."/>
            <person name="Kim W."/>
        </authorList>
    </citation>
    <scope>NUCLEOTIDE SEQUENCE [LARGE SCALE GENOMIC DNA]</scope>
    <source>
        <tissue evidence="2">Muscle</tissue>
    </source>
</reference>
<gene>
    <name evidence="2" type="ORF">E2C01_087429</name>
</gene>
<accession>A0A5B7JE08</accession>
<organism evidence="2 3">
    <name type="scientific">Portunus trituberculatus</name>
    <name type="common">Swimming crab</name>
    <name type="synonym">Neptunus trituberculatus</name>
    <dbReference type="NCBI Taxonomy" id="210409"/>
    <lineage>
        <taxon>Eukaryota</taxon>
        <taxon>Metazoa</taxon>
        <taxon>Ecdysozoa</taxon>
        <taxon>Arthropoda</taxon>
        <taxon>Crustacea</taxon>
        <taxon>Multicrustacea</taxon>
        <taxon>Malacostraca</taxon>
        <taxon>Eumalacostraca</taxon>
        <taxon>Eucarida</taxon>
        <taxon>Decapoda</taxon>
        <taxon>Pleocyemata</taxon>
        <taxon>Brachyura</taxon>
        <taxon>Eubrachyura</taxon>
        <taxon>Portunoidea</taxon>
        <taxon>Portunidae</taxon>
        <taxon>Portuninae</taxon>
        <taxon>Portunus</taxon>
    </lineage>
</organism>
<evidence type="ECO:0000313" key="2">
    <source>
        <dbReference type="EMBL" id="MPC92346.1"/>
    </source>
</evidence>